<feature type="domain" description="Topo IIA-type catalytic" evidence="11">
    <location>
        <begin position="33"/>
        <end position="496"/>
    </location>
</feature>
<keyword evidence="3 8" id="KW-0547">Nucleotide-binding</keyword>
<dbReference type="SUPFAM" id="SSF101904">
    <property type="entry name" value="GyrA/ParC C-terminal domain-like"/>
    <property type="match status" value="1"/>
</dbReference>
<evidence type="ECO:0000256" key="7">
    <source>
        <dbReference type="ARBA" id="ARBA00023235"/>
    </source>
</evidence>
<gene>
    <name evidence="8 12" type="primary">gyrA</name>
    <name evidence="12" type="ORF">GCM10022250_08010</name>
</gene>
<dbReference type="SUPFAM" id="SSF56719">
    <property type="entry name" value="Type II DNA topoisomerase"/>
    <property type="match status" value="1"/>
</dbReference>
<comment type="caution">
    <text evidence="12">The sequence shown here is derived from an EMBL/GenBank/DDBJ whole genome shotgun (WGS) entry which is preliminary data.</text>
</comment>
<dbReference type="HAMAP" id="MF_01897">
    <property type="entry name" value="GyrA"/>
    <property type="match status" value="1"/>
</dbReference>
<keyword evidence="8" id="KW-0963">Cytoplasm</keyword>
<evidence type="ECO:0000256" key="9">
    <source>
        <dbReference type="PROSITE-ProRule" id="PRU01384"/>
    </source>
</evidence>
<keyword evidence="4 8" id="KW-0067">ATP-binding</keyword>
<dbReference type="CDD" id="cd00187">
    <property type="entry name" value="TOP4c"/>
    <property type="match status" value="1"/>
</dbReference>
<dbReference type="PROSITE" id="PS52040">
    <property type="entry name" value="TOPO_IIA"/>
    <property type="match status" value="1"/>
</dbReference>
<dbReference type="InterPro" id="IPR013760">
    <property type="entry name" value="Topo_IIA-like_dom_sf"/>
</dbReference>
<comment type="miscellaneous">
    <text evidence="8">Few gyrases are as efficient as E.coli at forming negative supercoils. Not all organisms have 2 type II topoisomerases; in organisms with a single type II topoisomerase this enzyme also has to decatenate newly replicated chromosomes.</text>
</comment>
<protein>
    <recommendedName>
        <fullName evidence="8">DNA gyrase subunit A</fullName>
        <ecNumber evidence="8">5.6.2.2</ecNumber>
    </recommendedName>
</protein>
<dbReference type="Gene3D" id="3.90.199.10">
    <property type="entry name" value="Topoisomerase II, domain 5"/>
    <property type="match status" value="1"/>
</dbReference>
<evidence type="ECO:0000256" key="2">
    <source>
        <dbReference type="ARBA" id="ARBA00008263"/>
    </source>
</evidence>
<evidence type="ECO:0000256" key="4">
    <source>
        <dbReference type="ARBA" id="ARBA00022840"/>
    </source>
</evidence>
<dbReference type="EMBL" id="BAABAO010000003">
    <property type="protein sequence ID" value="GAA4123898.1"/>
    <property type="molecule type" value="Genomic_DNA"/>
</dbReference>
<evidence type="ECO:0000259" key="11">
    <source>
        <dbReference type="PROSITE" id="PS52040"/>
    </source>
</evidence>
<evidence type="ECO:0000313" key="13">
    <source>
        <dbReference type="Proteomes" id="UP001501333"/>
    </source>
</evidence>
<evidence type="ECO:0000256" key="8">
    <source>
        <dbReference type="HAMAP-Rule" id="MF_01897"/>
    </source>
</evidence>
<dbReference type="NCBIfam" id="NF004043">
    <property type="entry name" value="PRK05560.1"/>
    <property type="match status" value="1"/>
</dbReference>
<dbReference type="PANTHER" id="PTHR43493:SF5">
    <property type="entry name" value="DNA GYRASE SUBUNIT A, CHLOROPLASTIC_MITOCHONDRIAL"/>
    <property type="match status" value="1"/>
</dbReference>
<dbReference type="PANTHER" id="PTHR43493">
    <property type="entry name" value="DNA GYRASE/TOPOISOMERASE SUBUNIT A"/>
    <property type="match status" value="1"/>
</dbReference>
<feature type="compositionally biased region" description="Acidic residues" evidence="10">
    <location>
        <begin position="847"/>
        <end position="881"/>
    </location>
</feature>
<name>A0ABP7XRF4_9FLAO</name>
<dbReference type="InterPro" id="IPR006691">
    <property type="entry name" value="GyrA/parC_rep"/>
</dbReference>
<dbReference type="InterPro" id="IPR005743">
    <property type="entry name" value="GyrA"/>
</dbReference>
<keyword evidence="6 8" id="KW-0238">DNA-binding</keyword>
<feature type="active site" description="O-(5'-phospho-DNA)-tyrosine intermediate" evidence="8 9">
    <location>
        <position position="121"/>
    </location>
</feature>
<dbReference type="InterPro" id="IPR013758">
    <property type="entry name" value="Topo_IIA_A/C_ab"/>
</dbReference>
<dbReference type="Gene3D" id="1.10.268.10">
    <property type="entry name" value="Topoisomerase, domain 3"/>
    <property type="match status" value="1"/>
</dbReference>
<dbReference type="Pfam" id="PF03989">
    <property type="entry name" value="DNA_gyraseA_C"/>
    <property type="match status" value="6"/>
</dbReference>
<comment type="similarity">
    <text evidence="2 8">Belongs to the type II topoisomerase GyrA/ParC subunit family.</text>
</comment>
<keyword evidence="7 8" id="KW-0413">Isomerase</keyword>
<dbReference type="InterPro" id="IPR050220">
    <property type="entry name" value="Type_II_DNA_Topoisomerases"/>
</dbReference>
<dbReference type="Pfam" id="PF00521">
    <property type="entry name" value="DNA_topoisoIV"/>
    <property type="match status" value="1"/>
</dbReference>
<comment type="catalytic activity">
    <reaction evidence="1 8 9">
        <text>ATP-dependent breakage, passage and rejoining of double-stranded DNA.</text>
        <dbReference type="EC" id="5.6.2.2"/>
    </reaction>
</comment>
<evidence type="ECO:0000256" key="10">
    <source>
        <dbReference type="SAM" id="MobiDB-lite"/>
    </source>
</evidence>
<accession>A0ABP7XRF4</accession>
<comment type="subcellular location">
    <subcellularLocation>
        <location evidence="8">Cytoplasm</location>
    </subcellularLocation>
</comment>
<dbReference type="NCBIfam" id="NF004044">
    <property type="entry name" value="PRK05561.1"/>
    <property type="match status" value="1"/>
</dbReference>
<keyword evidence="13" id="KW-1185">Reference proteome</keyword>
<evidence type="ECO:0000256" key="3">
    <source>
        <dbReference type="ARBA" id="ARBA00022741"/>
    </source>
</evidence>
<evidence type="ECO:0000256" key="5">
    <source>
        <dbReference type="ARBA" id="ARBA00023029"/>
    </source>
</evidence>
<comment type="subunit">
    <text evidence="8">Heterotetramer, composed of two GyrA and two GyrB chains. In the heterotetramer, GyrA contains the active site tyrosine that forms a transient covalent intermediate with DNA, while GyrB binds cofactors and catalyzes ATP hydrolysis.</text>
</comment>
<dbReference type="Gene3D" id="2.120.10.90">
    <property type="entry name" value="DNA gyrase/topoisomerase IV, subunit A, C-terminal"/>
    <property type="match status" value="1"/>
</dbReference>
<dbReference type="InterPro" id="IPR013757">
    <property type="entry name" value="Topo_IIA_A_a_sf"/>
</dbReference>
<sequence>MSEGEKLIPINIEDEMKSAYIDYSMSVIVSRALPDVRDGLKPVHRRVLYGMYDLGVTSRSAHKKSARIVGEVLGKYHPHGDTSVYDAMVRMAQEWSMRYLLVDGQGNFGSVDGDSPAAMRYTEARMRKISEEIMADIEKETVDFQLNFDDTLYEPKVMPTKVPTLLVNGATGIAVGMATNMPPHNLTEVINGTLAYLDNNDIEVDELMTHIKAPDFPTGGVIYGYEGVREAFKTGRGRIVMRAKVGFEEVDGRECIIVTEIPYQVNKAEMIKRTADLVNEKKIEGIANIRDESDRNGMRIVYILKRDATPNVVLNTLYKYTSLQSSFSVNNIALVKGRPQMLNLKDMIHYFIEHRHEVVVRRTQFELRKAEERAHILEGLIIASDNIDEVIALIRGSKNTDEAREKLIERFKLSDIQARAIVEMRLRQLTGLEQDKLRAEFEELMKLIEHLKALLADVNLRTDVIKEELAEIRDKYGDERRSQIEYSGGDVSIEDLIADENVVITISHAGYIKRTNLTEYKTQNRGGVGQKSAGTRDQDFLEHMFVATNHQYMMFFTQKGKCFWMRVYEIPEGSKTAKGRAIQNLVNIESDDKVKAFICTQDLKDKDYINTHNLVMVTKQGQVKKTSLEKYSKPRANGVAAITIKEGDELIGAQLTNGESQIILAVKSGKLVRFEETKTRPMGRTASGVRGITLKDETDEVIGMVTVDKEDIATSQILVVTENGYGKRTKLVDDDGEDVYRITNRGGKGVKTLNITDKTGKLISINAVTDADDLMIINKSGLTIRMAIEDLRVMGRATQGVRLINLKGKDSIAAVTKVMKDDAEEVVVDENGNVIESGIERIKPDLEVLEDDGTAEEEDDADDEEIEEEDDADGDDEESEE</sequence>
<dbReference type="InterPro" id="IPR035516">
    <property type="entry name" value="Gyrase/topoIV_suA_C"/>
</dbReference>
<dbReference type="Proteomes" id="UP001501333">
    <property type="component" value="Unassembled WGS sequence"/>
</dbReference>
<evidence type="ECO:0000256" key="6">
    <source>
        <dbReference type="ARBA" id="ARBA00023125"/>
    </source>
</evidence>
<dbReference type="Gene3D" id="3.30.1360.40">
    <property type="match status" value="1"/>
</dbReference>
<dbReference type="InterPro" id="IPR002205">
    <property type="entry name" value="Topo_IIA_dom_A"/>
</dbReference>
<evidence type="ECO:0000313" key="12">
    <source>
        <dbReference type="EMBL" id="GAA4123898.1"/>
    </source>
</evidence>
<proteinExistence type="inferred from homology"/>
<organism evidence="12 13">
    <name type="scientific">Flavobacterium chungbukense</name>
    <dbReference type="NCBI Taxonomy" id="877464"/>
    <lineage>
        <taxon>Bacteria</taxon>
        <taxon>Pseudomonadati</taxon>
        <taxon>Bacteroidota</taxon>
        <taxon>Flavobacteriia</taxon>
        <taxon>Flavobacteriales</taxon>
        <taxon>Flavobacteriaceae</taxon>
        <taxon>Flavobacterium</taxon>
    </lineage>
</organism>
<feature type="short sequence motif" description="GyrA-box" evidence="8">
    <location>
        <begin position="523"/>
        <end position="529"/>
    </location>
</feature>
<keyword evidence="5 8" id="KW-0799">Topoisomerase</keyword>
<dbReference type="SMART" id="SM00434">
    <property type="entry name" value="TOP4c"/>
    <property type="match status" value="1"/>
</dbReference>
<comment type="function">
    <text evidence="8">A type II topoisomerase that negatively supercoils closed circular double-stranded (ds) DNA in an ATP-dependent manner to modulate DNA topology and maintain chromosomes in an underwound state. Negative supercoiling favors strand separation, and DNA replication, transcription, recombination and repair, all of which involve strand separation. Also able to catalyze the interconversion of other topological isomers of dsDNA rings, including catenanes and knotted rings. Type II topoisomerases break and join 2 DNA strands simultaneously in an ATP-dependent manner.</text>
</comment>
<evidence type="ECO:0000256" key="1">
    <source>
        <dbReference type="ARBA" id="ARBA00000185"/>
    </source>
</evidence>
<dbReference type="EC" id="5.6.2.2" evidence="8"/>
<dbReference type="NCBIfam" id="TIGR01063">
    <property type="entry name" value="gyrA"/>
    <property type="match status" value="1"/>
</dbReference>
<reference evidence="13" key="1">
    <citation type="journal article" date="2019" name="Int. J. Syst. Evol. Microbiol.">
        <title>The Global Catalogue of Microorganisms (GCM) 10K type strain sequencing project: providing services to taxonomists for standard genome sequencing and annotation.</title>
        <authorList>
            <consortium name="The Broad Institute Genomics Platform"/>
            <consortium name="The Broad Institute Genome Sequencing Center for Infectious Disease"/>
            <person name="Wu L."/>
            <person name="Ma J."/>
        </authorList>
    </citation>
    <scope>NUCLEOTIDE SEQUENCE [LARGE SCALE GENOMIC DNA]</scope>
    <source>
        <strain evidence="13">JCM 17386</strain>
    </source>
</reference>
<feature type="region of interest" description="Disordered" evidence="10">
    <location>
        <begin position="842"/>
        <end position="881"/>
    </location>
</feature>
<dbReference type="RefSeq" id="WP_229352111.1">
    <property type="nucleotide sequence ID" value="NZ_BAABAO010000003.1"/>
</dbReference>